<gene>
    <name evidence="3" type="ORF">GMARGA_LOCUS5675</name>
</gene>
<reference evidence="3 4" key="1">
    <citation type="submission" date="2021-06" db="EMBL/GenBank/DDBJ databases">
        <authorList>
            <person name="Kallberg Y."/>
            <person name="Tangrot J."/>
            <person name="Rosling A."/>
        </authorList>
    </citation>
    <scope>NUCLEOTIDE SEQUENCE [LARGE SCALE GENOMIC DNA]</scope>
    <source>
        <strain evidence="3 4">120-4 pot B 10/14</strain>
    </source>
</reference>
<feature type="region of interest" description="Disordered" evidence="2">
    <location>
        <begin position="1"/>
        <end position="32"/>
    </location>
</feature>
<evidence type="ECO:0000256" key="2">
    <source>
        <dbReference type="SAM" id="MobiDB-lite"/>
    </source>
</evidence>
<name>A0ABN7UHJ9_GIGMA</name>
<feature type="compositionally biased region" description="Basic and acidic residues" evidence="2">
    <location>
        <begin position="162"/>
        <end position="178"/>
    </location>
</feature>
<dbReference type="EMBL" id="CAJVQB010002446">
    <property type="protein sequence ID" value="CAG8575076.1"/>
    <property type="molecule type" value="Genomic_DNA"/>
</dbReference>
<organism evidence="3 4">
    <name type="scientific">Gigaspora margarita</name>
    <dbReference type="NCBI Taxonomy" id="4874"/>
    <lineage>
        <taxon>Eukaryota</taxon>
        <taxon>Fungi</taxon>
        <taxon>Fungi incertae sedis</taxon>
        <taxon>Mucoromycota</taxon>
        <taxon>Glomeromycotina</taxon>
        <taxon>Glomeromycetes</taxon>
        <taxon>Diversisporales</taxon>
        <taxon>Gigasporaceae</taxon>
        <taxon>Gigaspora</taxon>
    </lineage>
</organism>
<sequence length="266" mass="30046">MEYPNEEEYQATMGSSPDTNNTEEEMIDPTENNLVTPEMQIFTNNLAAQSNERVDPYTLETANKTTQPGDTESVVNKKFAASKKNKQIEKSRLRELNNTITKLKEEKAKQGLSPKNDHELASLTNKLHEETAALKNTYKENVETPFVTGDRPDEEMEVEPADSLKDTKEEITHEEKMESPITASTSSDAEMVVESSDPLRDKLADLYENEENKENLSQVVVEANTSVGDIQASMLLQIKNIEPDDFKVVTYKKSKARKAKTMDVRH</sequence>
<evidence type="ECO:0000313" key="4">
    <source>
        <dbReference type="Proteomes" id="UP000789901"/>
    </source>
</evidence>
<evidence type="ECO:0000256" key="1">
    <source>
        <dbReference type="SAM" id="Coils"/>
    </source>
</evidence>
<keyword evidence="4" id="KW-1185">Reference proteome</keyword>
<comment type="caution">
    <text evidence="3">The sequence shown here is derived from an EMBL/GenBank/DDBJ whole genome shotgun (WGS) entry which is preliminary data.</text>
</comment>
<feature type="coiled-coil region" evidence="1">
    <location>
        <begin position="86"/>
        <end position="140"/>
    </location>
</feature>
<dbReference type="Proteomes" id="UP000789901">
    <property type="component" value="Unassembled WGS sequence"/>
</dbReference>
<feature type="region of interest" description="Disordered" evidence="2">
    <location>
        <begin position="144"/>
        <end position="197"/>
    </location>
</feature>
<protein>
    <submittedName>
        <fullName evidence="3">5420_t:CDS:1</fullName>
    </submittedName>
</protein>
<evidence type="ECO:0000313" key="3">
    <source>
        <dbReference type="EMBL" id="CAG8575076.1"/>
    </source>
</evidence>
<keyword evidence="1" id="KW-0175">Coiled coil</keyword>
<proteinExistence type="predicted"/>
<accession>A0ABN7UHJ9</accession>